<dbReference type="Pfam" id="PF25944">
    <property type="entry name" value="Beta-barrel_RND"/>
    <property type="match status" value="1"/>
</dbReference>
<feature type="domain" description="Multidrug resistance protein MdtA-like barrel-sandwich hybrid" evidence="6">
    <location>
        <begin position="69"/>
        <end position="202"/>
    </location>
</feature>
<dbReference type="Gene3D" id="2.40.50.100">
    <property type="match status" value="1"/>
</dbReference>
<evidence type="ECO:0000313" key="9">
    <source>
        <dbReference type="EMBL" id="PNC54789.1"/>
    </source>
</evidence>
<dbReference type="InterPro" id="IPR058625">
    <property type="entry name" value="MdtA-like_BSH"/>
</dbReference>
<evidence type="ECO:0008006" key="11">
    <source>
        <dbReference type="Google" id="ProtNLM"/>
    </source>
</evidence>
<dbReference type="Proteomes" id="UP000235914">
    <property type="component" value="Unassembled WGS sequence"/>
</dbReference>
<dbReference type="GO" id="GO:0005886">
    <property type="term" value="C:plasma membrane"/>
    <property type="evidence" value="ECO:0007669"/>
    <property type="project" value="TreeGrafter"/>
</dbReference>
<evidence type="ECO:0000256" key="3">
    <source>
        <dbReference type="SAM" id="Coils"/>
    </source>
</evidence>
<dbReference type="InterPro" id="IPR006143">
    <property type="entry name" value="RND_pump_MFP"/>
</dbReference>
<dbReference type="Gene3D" id="2.40.420.20">
    <property type="match status" value="1"/>
</dbReference>
<proteinExistence type="inferred from homology"/>
<dbReference type="GO" id="GO:0046677">
    <property type="term" value="P:response to antibiotic"/>
    <property type="evidence" value="ECO:0007669"/>
    <property type="project" value="TreeGrafter"/>
</dbReference>
<comment type="subcellular location">
    <subcellularLocation>
        <location evidence="1">Cell envelope</location>
    </subcellularLocation>
</comment>
<dbReference type="GO" id="GO:0022857">
    <property type="term" value="F:transmembrane transporter activity"/>
    <property type="evidence" value="ECO:0007669"/>
    <property type="project" value="InterPro"/>
</dbReference>
<dbReference type="Gene3D" id="2.40.30.170">
    <property type="match status" value="1"/>
</dbReference>
<dbReference type="InterPro" id="IPR058626">
    <property type="entry name" value="MdtA-like_b-barrel"/>
</dbReference>
<dbReference type="EMBL" id="PJKN01000005">
    <property type="protein sequence ID" value="PNC54789.1"/>
    <property type="molecule type" value="Genomic_DNA"/>
</dbReference>
<protein>
    <recommendedName>
        <fullName evidence="11">Efflux RND transporter periplasmic adaptor subunit</fullName>
    </recommendedName>
</protein>
<dbReference type="RefSeq" id="WP_102735938.1">
    <property type="nucleotide sequence ID" value="NZ_JABDHU010000004.1"/>
</dbReference>
<feature type="domain" description="Multidrug resistance protein MdtA-like alpha-helical hairpin" evidence="5">
    <location>
        <begin position="110"/>
        <end position="178"/>
    </location>
</feature>
<reference evidence="9 10" key="1">
    <citation type="journal article" date="2017" name="BMC Genomics">
        <title>Genome sequencing of 39 Akkermansia muciniphila isolates reveals its population structure, genomic and functional diverisity, and global distribution in mammalian gut microbiotas.</title>
        <authorList>
            <person name="Guo X."/>
            <person name="Li S."/>
            <person name="Zhang J."/>
            <person name="Wu F."/>
            <person name="Li X."/>
            <person name="Wu D."/>
            <person name="Zhang M."/>
            <person name="Ou Z."/>
            <person name="Jie Z."/>
            <person name="Yan Q."/>
            <person name="Li P."/>
            <person name="Yi J."/>
            <person name="Peng Y."/>
        </authorList>
    </citation>
    <scope>NUCLEOTIDE SEQUENCE [LARGE SCALE GENOMIC DNA]</scope>
    <source>
        <strain evidence="9 10">GP43</strain>
    </source>
</reference>
<evidence type="ECO:0000256" key="1">
    <source>
        <dbReference type="ARBA" id="ARBA00004196"/>
    </source>
</evidence>
<organism evidence="9 10">
    <name type="scientific">Akkermansia muciniphila</name>
    <dbReference type="NCBI Taxonomy" id="239935"/>
    <lineage>
        <taxon>Bacteria</taxon>
        <taxon>Pseudomonadati</taxon>
        <taxon>Verrucomicrobiota</taxon>
        <taxon>Verrucomicrobiia</taxon>
        <taxon>Verrucomicrobiales</taxon>
        <taxon>Akkermansiaceae</taxon>
        <taxon>Akkermansia</taxon>
    </lineage>
</organism>
<evidence type="ECO:0000259" key="7">
    <source>
        <dbReference type="Pfam" id="PF25944"/>
    </source>
</evidence>
<dbReference type="SUPFAM" id="SSF111369">
    <property type="entry name" value="HlyD-like secretion proteins"/>
    <property type="match status" value="1"/>
</dbReference>
<evidence type="ECO:0000256" key="4">
    <source>
        <dbReference type="SAM" id="SignalP"/>
    </source>
</evidence>
<evidence type="ECO:0000259" key="6">
    <source>
        <dbReference type="Pfam" id="PF25917"/>
    </source>
</evidence>
<dbReference type="InterPro" id="IPR058627">
    <property type="entry name" value="MdtA-like_C"/>
</dbReference>
<feature type="domain" description="Multidrug resistance protein MdtA-like C-terminal permuted SH3" evidence="8">
    <location>
        <begin position="317"/>
        <end position="362"/>
    </location>
</feature>
<feature type="coiled-coil region" evidence="3">
    <location>
        <begin position="147"/>
        <end position="174"/>
    </location>
</feature>
<accession>A0AAP8T8W5</accession>
<name>A0AAP8T8W5_9BACT</name>
<evidence type="ECO:0000259" key="5">
    <source>
        <dbReference type="Pfam" id="PF25876"/>
    </source>
</evidence>
<comment type="caution">
    <text evidence="9">The sequence shown here is derived from an EMBL/GenBank/DDBJ whole genome shotgun (WGS) entry which is preliminary data.</text>
</comment>
<evidence type="ECO:0000259" key="8">
    <source>
        <dbReference type="Pfam" id="PF25967"/>
    </source>
</evidence>
<dbReference type="Pfam" id="PF25876">
    <property type="entry name" value="HH_MFP_RND"/>
    <property type="match status" value="1"/>
</dbReference>
<feature type="chain" id="PRO_5042945096" description="Efflux RND transporter periplasmic adaptor subunit" evidence="4">
    <location>
        <begin position="33"/>
        <end position="378"/>
    </location>
</feature>
<feature type="domain" description="Multidrug resistance protein MdtA-like beta-barrel" evidence="7">
    <location>
        <begin position="215"/>
        <end position="296"/>
    </location>
</feature>
<evidence type="ECO:0000256" key="2">
    <source>
        <dbReference type="ARBA" id="ARBA00009477"/>
    </source>
</evidence>
<dbReference type="NCBIfam" id="TIGR01730">
    <property type="entry name" value="RND_mfp"/>
    <property type="match status" value="1"/>
</dbReference>
<dbReference type="GO" id="GO:0030313">
    <property type="term" value="C:cell envelope"/>
    <property type="evidence" value="ECO:0007669"/>
    <property type="project" value="UniProtKB-SubCell"/>
</dbReference>
<keyword evidence="4" id="KW-0732">Signal</keyword>
<dbReference type="AlphaFoldDB" id="A0AAP8T8W5"/>
<dbReference type="PANTHER" id="PTHR30158">
    <property type="entry name" value="ACRA/E-RELATED COMPONENT OF DRUG EFFLUX TRANSPORTER"/>
    <property type="match status" value="1"/>
</dbReference>
<evidence type="ECO:0000313" key="10">
    <source>
        <dbReference type="Proteomes" id="UP000235914"/>
    </source>
</evidence>
<dbReference type="Pfam" id="PF25967">
    <property type="entry name" value="RND-MFP_C"/>
    <property type="match status" value="1"/>
</dbReference>
<comment type="similarity">
    <text evidence="2">Belongs to the membrane fusion protein (MFP) (TC 8.A.1) family.</text>
</comment>
<sequence length="378" mass="41169">MKKHTHHRKAPLCLLAGSGLLFSLFVPGYSQGTPGGAAAKPSTVLVQKAAAIDSAVNKKYIGQVEAIDRVTVQPRVSGNIVATRFREGKVVKKGDLLFEIEDTRYRAAVEEAIAKKAQLEAKLLYAKNSFERYNRLLASKSVSMDTVENAKSTMHALEAEIQSANAAITVAKDDLNYTRLTAPITGRTGRVTFSTGNYITPTSGSLVTITGIDEVYVKFPISERDFLSLFGTQENMKKDALVSVNLANGKAYDQPGRIFMTDNTVQTTTDTLNVWAKFPNPEDVLTPGGVVTVNLSKKNVDRFPAANISSVMHDAYKSYVYIVNDQGVVERRDVTLGNTVNNEQCFSSGVKEGEVVIIDGMHKVRPGAKVNPVYSVQN</sequence>
<keyword evidence="3" id="KW-0175">Coiled coil</keyword>
<feature type="signal peptide" evidence="4">
    <location>
        <begin position="1"/>
        <end position="32"/>
    </location>
</feature>
<dbReference type="Gene3D" id="1.10.287.470">
    <property type="entry name" value="Helix hairpin bin"/>
    <property type="match status" value="1"/>
</dbReference>
<dbReference type="InterPro" id="IPR058624">
    <property type="entry name" value="MdtA-like_HH"/>
</dbReference>
<gene>
    <name evidence="9" type="ORF">CXU09_09700</name>
</gene>
<dbReference type="Pfam" id="PF25917">
    <property type="entry name" value="BSH_RND"/>
    <property type="match status" value="1"/>
</dbReference>